<dbReference type="RefSeq" id="WP_241414379.1">
    <property type="nucleotide sequence ID" value="NZ_JAKZGO010000023.1"/>
</dbReference>
<proteinExistence type="predicted"/>
<name>A0ABS9VGE7_9BACT</name>
<accession>A0ABS9VGE7</accession>
<dbReference type="Proteomes" id="UP001165430">
    <property type="component" value="Unassembled WGS sequence"/>
</dbReference>
<organism evidence="2 3">
    <name type="scientific">Belliella alkalica</name>
    <dbReference type="NCBI Taxonomy" id="1730871"/>
    <lineage>
        <taxon>Bacteria</taxon>
        <taxon>Pseudomonadati</taxon>
        <taxon>Bacteroidota</taxon>
        <taxon>Cytophagia</taxon>
        <taxon>Cytophagales</taxon>
        <taxon>Cyclobacteriaceae</taxon>
        <taxon>Belliella</taxon>
    </lineage>
</organism>
<evidence type="ECO:0000313" key="2">
    <source>
        <dbReference type="EMBL" id="MCH7415498.1"/>
    </source>
</evidence>
<reference evidence="2" key="1">
    <citation type="submission" date="2022-03" db="EMBL/GenBank/DDBJ databases">
        <title>De novo assembled genomes of Belliella spp. (Cyclobacteriaceae) strains.</title>
        <authorList>
            <person name="Szabo A."/>
            <person name="Korponai K."/>
            <person name="Felfoldi T."/>
        </authorList>
    </citation>
    <scope>NUCLEOTIDE SEQUENCE</scope>
    <source>
        <strain evidence="2">DSM 111903</strain>
    </source>
</reference>
<evidence type="ECO:0000313" key="3">
    <source>
        <dbReference type="Proteomes" id="UP001165430"/>
    </source>
</evidence>
<feature type="region of interest" description="Disordered" evidence="1">
    <location>
        <begin position="1"/>
        <end position="25"/>
    </location>
</feature>
<dbReference type="EMBL" id="JAKZGO010000023">
    <property type="protein sequence ID" value="MCH7415498.1"/>
    <property type="molecule type" value="Genomic_DNA"/>
</dbReference>
<keyword evidence="3" id="KW-1185">Reference proteome</keyword>
<evidence type="ECO:0000256" key="1">
    <source>
        <dbReference type="SAM" id="MobiDB-lite"/>
    </source>
</evidence>
<protein>
    <submittedName>
        <fullName evidence="2">Uncharacterized protein</fullName>
    </submittedName>
</protein>
<comment type="caution">
    <text evidence="2">The sequence shown here is derived from an EMBL/GenBank/DDBJ whole genome shotgun (WGS) entry which is preliminary data.</text>
</comment>
<sequence>MWDDFDNDDFDEDDEAEFQRERDEKKKHPLAVKSRDILELTFALVGSLDEARKELYGSLMIESASILGAKFSGAHAVDSYVIKMENAVIMKVHARSLGSLTYQLAMEETHAEEHLQLLRDALDEFKALFKEWVKTFESAERYDDGWGLFCD</sequence>
<gene>
    <name evidence="2" type="ORF">MM213_18500</name>
</gene>
<feature type="compositionally biased region" description="Acidic residues" evidence="1">
    <location>
        <begin position="1"/>
        <end position="16"/>
    </location>
</feature>